<evidence type="ECO:0000313" key="12">
    <source>
        <dbReference type="Proteomes" id="UP001620645"/>
    </source>
</evidence>
<keyword evidence="2" id="KW-0193">Cuticle</keyword>
<dbReference type="EMBL" id="JBICCN010000037">
    <property type="protein sequence ID" value="KAL3099970.1"/>
    <property type="molecule type" value="Genomic_DNA"/>
</dbReference>
<reference evidence="11 12" key="1">
    <citation type="submission" date="2024-10" db="EMBL/GenBank/DDBJ databases">
        <authorList>
            <person name="Kim D."/>
        </authorList>
    </citation>
    <scope>NUCLEOTIDE SEQUENCE [LARGE SCALE GENOMIC DNA]</scope>
    <source>
        <strain evidence="11">Taebaek</strain>
    </source>
</reference>
<organism evidence="11 12">
    <name type="scientific">Heterodera schachtii</name>
    <name type="common">Sugarbeet cyst nematode worm</name>
    <name type="synonym">Tylenchus schachtii</name>
    <dbReference type="NCBI Taxonomy" id="97005"/>
    <lineage>
        <taxon>Eukaryota</taxon>
        <taxon>Metazoa</taxon>
        <taxon>Ecdysozoa</taxon>
        <taxon>Nematoda</taxon>
        <taxon>Chromadorea</taxon>
        <taxon>Rhabditida</taxon>
        <taxon>Tylenchina</taxon>
        <taxon>Tylenchomorpha</taxon>
        <taxon>Tylenchoidea</taxon>
        <taxon>Heteroderidae</taxon>
        <taxon>Heteroderinae</taxon>
        <taxon>Heterodera</taxon>
    </lineage>
</organism>
<protein>
    <recommendedName>
        <fullName evidence="10">ZP domain-containing protein</fullName>
    </recommendedName>
</protein>
<evidence type="ECO:0000259" key="10">
    <source>
        <dbReference type="PROSITE" id="PS51034"/>
    </source>
</evidence>
<evidence type="ECO:0000256" key="3">
    <source>
        <dbReference type="ARBA" id="ARBA00022475"/>
    </source>
</evidence>
<dbReference type="InterPro" id="IPR056953">
    <property type="entry name" value="CUT_N"/>
</dbReference>
<evidence type="ECO:0000256" key="4">
    <source>
        <dbReference type="ARBA" id="ARBA00022692"/>
    </source>
</evidence>
<dbReference type="Pfam" id="PF25057">
    <property type="entry name" value="CUT_N"/>
    <property type="match status" value="1"/>
</dbReference>
<gene>
    <name evidence="11" type="ORF">niasHS_001896</name>
</gene>
<dbReference type="GO" id="GO:0042302">
    <property type="term" value="F:structural constituent of cuticle"/>
    <property type="evidence" value="ECO:0007669"/>
    <property type="project" value="UniProtKB-KW"/>
</dbReference>
<comment type="caution">
    <text evidence="11">The sequence shown here is derived from an EMBL/GenBank/DDBJ whole genome shotgun (WGS) entry which is preliminary data.</text>
</comment>
<sequence>MAKFAQILKQILLIGYLTGVRSLEAIPQLECLENAIRLHFVPEMGPNVPPFGGHVYLKGFFFTDHCHLDYTKQPIDQPFYFHIPFRSDCQVKRERSIEGENGRNVSGLSYSTIVIVQHHRLFVTNRDKAYAVNCFYHEAKGLFERKLEVGDLSLFDVNGTKEAPLCTYEVLKDGEPIRYANVGDVLVHRWSCDTVELGMLVHSCIIRDGLGHSFSLLDQRGCVTDSSLLAPLTYTSQLNSSSTPINTFKYADQMIVYFACQITLCDKRENGCEGITPPICELTPLPSEGGPAMPVVEASRDHPPTMARSHYVLRNPSRGLAPPSWPSSVIASGANDPPTRARGHLRNRAQQWAVIGVHGNAQITQQNGKWKRSTSDQRHLFLIVRKNRSVMHRMAQTELRIGNGTDAIGERRGRHKNSKLKQLFTMDVVADRLIVFTTDEGPTVAEKSRLAADGSQKASNFVVECETPSLFSLWHFIWTILVLVPLFVVAMLAQWHFFRRKLVAAGTYTPPAYNGCSSAQFEMSGMPTFFGTTPSSVPIGAKYGRFC</sequence>
<dbReference type="PROSITE" id="PS51034">
    <property type="entry name" value="ZP_2"/>
    <property type="match status" value="1"/>
</dbReference>
<evidence type="ECO:0000256" key="9">
    <source>
        <dbReference type="SAM" id="SignalP"/>
    </source>
</evidence>
<dbReference type="AlphaFoldDB" id="A0ABD2KBD6"/>
<dbReference type="InterPro" id="IPR057475">
    <property type="entry name" value="CUT_C"/>
</dbReference>
<accession>A0ABD2KBD6</accession>
<evidence type="ECO:0000256" key="7">
    <source>
        <dbReference type="ARBA" id="ARBA00023136"/>
    </source>
</evidence>
<feature type="chain" id="PRO_5044857632" description="ZP domain-containing protein" evidence="9">
    <location>
        <begin position="23"/>
        <end position="547"/>
    </location>
</feature>
<keyword evidence="6 8" id="KW-1133">Transmembrane helix</keyword>
<feature type="domain" description="ZP" evidence="10">
    <location>
        <begin position="30"/>
        <end position="279"/>
    </location>
</feature>
<keyword evidence="5 9" id="KW-0732">Signal</keyword>
<keyword evidence="7 8" id="KW-0472">Membrane</keyword>
<dbReference type="Pfam" id="PF25301">
    <property type="entry name" value="CUT_C"/>
    <property type="match status" value="1"/>
</dbReference>
<evidence type="ECO:0000256" key="6">
    <source>
        <dbReference type="ARBA" id="ARBA00022989"/>
    </source>
</evidence>
<evidence type="ECO:0000256" key="1">
    <source>
        <dbReference type="ARBA" id="ARBA00004251"/>
    </source>
</evidence>
<dbReference type="InterPro" id="IPR051962">
    <property type="entry name" value="Cuticlin"/>
</dbReference>
<dbReference type="InterPro" id="IPR001507">
    <property type="entry name" value="ZP_dom"/>
</dbReference>
<keyword evidence="12" id="KW-1185">Reference proteome</keyword>
<dbReference type="PANTHER" id="PTHR22907:SF58">
    <property type="entry name" value="ZP DOMAIN-CONTAINING PROTEIN"/>
    <property type="match status" value="1"/>
</dbReference>
<evidence type="ECO:0000256" key="2">
    <source>
        <dbReference type="ARBA" id="ARBA00022460"/>
    </source>
</evidence>
<feature type="transmembrane region" description="Helical" evidence="8">
    <location>
        <begin position="473"/>
        <end position="493"/>
    </location>
</feature>
<dbReference type="Proteomes" id="UP001620645">
    <property type="component" value="Unassembled WGS sequence"/>
</dbReference>
<feature type="signal peptide" evidence="9">
    <location>
        <begin position="1"/>
        <end position="22"/>
    </location>
</feature>
<evidence type="ECO:0000256" key="5">
    <source>
        <dbReference type="ARBA" id="ARBA00022729"/>
    </source>
</evidence>
<evidence type="ECO:0000256" key="8">
    <source>
        <dbReference type="SAM" id="Phobius"/>
    </source>
</evidence>
<name>A0ABD2KBD6_HETSC</name>
<dbReference type="GO" id="GO:0005886">
    <property type="term" value="C:plasma membrane"/>
    <property type="evidence" value="ECO:0007669"/>
    <property type="project" value="UniProtKB-SubCell"/>
</dbReference>
<comment type="subcellular location">
    <subcellularLocation>
        <location evidence="1">Cell membrane</location>
        <topology evidence="1">Single-pass type I membrane protein</topology>
    </subcellularLocation>
</comment>
<dbReference type="PANTHER" id="PTHR22907">
    <property type="entry name" value="GH04558P"/>
    <property type="match status" value="1"/>
</dbReference>
<keyword evidence="4 8" id="KW-0812">Transmembrane</keyword>
<dbReference type="SMART" id="SM00241">
    <property type="entry name" value="ZP"/>
    <property type="match status" value="1"/>
</dbReference>
<evidence type="ECO:0000313" key="11">
    <source>
        <dbReference type="EMBL" id="KAL3099970.1"/>
    </source>
</evidence>
<keyword evidence="3" id="KW-1003">Cell membrane</keyword>
<proteinExistence type="predicted"/>